<evidence type="ECO:0000313" key="2">
    <source>
        <dbReference type="Proteomes" id="UP000326912"/>
    </source>
</evidence>
<dbReference type="RefSeq" id="WP_151754174.1">
    <property type="nucleotide sequence ID" value="NZ_BKZW01000001.1"/>
</dbReference>
<evidence type="ECO:0000313" key="1">
    <source>
        <dbReference type="EMBL" id="GER85962.1"/>
    </source>
</evidence>
<accession>A0A5J4KGU3</accession>
<comment type="caution">
    <text evidence="1">The sequence shown here is derived from an EMBL/GenBank/DDBJ whole genome shotgun (WGS) entry which is preliminary data.</text>
</comment>
<dbReference type="AlphaFoldDB" id="A0A5J4KGU3"/>
<reference evidence="1 2" key="1">
    <citation type="submission" date="2019-10" db="EMBL/GenBank/DDBJ databases">
        <title>Dictyobacter vulcani sp. nov., within the class Ktedonobacteria, isolated from soil of volcanic Mt. Zao.</title>
        <authorList>
            <person name="Zheng Y."/>
            <person name="Wang C.M."/>
            <person name="Sakai Y."/>
            <person name="Abe K."/>
            <person name="Yokota A."/>
            <person name="Yabe S."/>
        </authorList>
    </citation>
    <scope>NUCLEOTIDE SEQUENCE [LARGE SCALE GENOMIC DNA]</scope>
    <source>
        <strain evidence="1 2">W12</strain>
    </source>
</reference>
<proteinExistence type="predicted"/>
<name>A0A5J4KGU3_9CHLR</name>
<organism evidence="1 2">
    <name type="scientific">Dictyobacter vulcani</name>
    <dbReference type="NCBI Taxonomy" id="2607529"/>
    <lineage>
        <taxon>Bacteria</taxon>
        <taxon>Bacillati</taxon>
        <taxon>Chloroflexota</taxon>
        <taxon>Ktedonobacteria</taxon>
        <taxon>Ktedonobacterales</taxon>
        <taxon>Dictyobacteraceae</taxon>
        <taxon>Dictyobacter</taxon>
    </lineage>
</organism>
<keyword evidence="2" id="KW-1185">Reference proteome</keyword>
<dbReference type="EMBL" id="BKZW01000001">
    <property type="protein sequence ID" value="GER85962.1"/>
    <property type="molecule type" value="Genomic_DNA"/>
</dbReference>
<dbReference type="Proteomes" id="UP000326912">
    <property type="component" value="Unassembled WGS sequence"/>
</dbReference>
<protein>
    <submittedName>
        <fullName evidence="1">Uncharacterized protein</fullName>
    </submittedName>
</protein>
<gene>
    <name evidence="1" type="ORF">KDW_01240</name>
</gene>
<sequence>MMRALADAHIPFSIGALNIGDSDHTLALRLAEEVITEQPYAPISETSLLKVRQRLQQADVLLLCPTAIGPGNLVLIQEALQAARDGLSVVLVTAPFNTTCAPGEEIPVEGSTTEHLLKSVAARDYTGGQGSYYFEQLVHTGAIIVESVGSALEEIRKGASSQAI</sequence>